<dbReference type="RefSeq" id="WP_290358591.1">
    <property type="nucleotide sequence ID" value="NZ_JAUHHC010000002.1"/>
</dbReference>
<feature type="signal peptide" evidence="2">
    <location>
        <begin position="1"/>
        <end position="32"/>
    </location>
</feature>
<feature type="compositionally biased region" description="Polar residues" evidence="1">
    <location>
        <begin position="46"/>
        <end position="69"/>
    </location>
</feature>
<evidence type="ECO:0000256" key="2">
    <source>
        <dbReference type="SAM" id="SignalP"/>
    </source>
</evidence>
<protein>
    <recommendedName>
        <fullName evidence="5">Protein TonB</fullName>
    </recommendedName>
</protein>
<keyword evidence="4" id="KW-1185">Reference proteome</keyword>
<dbReference type="EMBL" id="JAUHHC010000002">
    <property type="protein sequence ID" value="MDN3920285.1"/>
    <property type="molecule type" value="Genomic_DNA"/>
</dbReference>
<sequence>MSCIDCWRRRYKGVSLSLGLLALLAGCSNGPASRPAPPAPVEPTRVESSPSGGESRRAPQQTAPASSRPQLAAPQPVRTHDELRRQAALRLVAANPDGTYMSDPPPVLLAIPVLEIELRSDGSVRDIHVLRKPGQAQDTVQLAIDAVHRAAPFGDISRMPKPWKFSEVFLFDDERRFKPRTLD</sequence>
<comment type="caution">
    <text evidence="3">The sequence shown here is derived from an EMBL/GenBank/DDBJ whole genome shotgun (WGS) entry which is preliminary data.</text>
</comment>
<proteinExistence type="predicted"/>
<evidence type="ECO:0000256" key="1">
    <source>
        <dbReference type="SAM" id="MobiDB-lite"/>
    </source>
</evidence>
<organism evidence="3 4">
    <name type="scientific">Roseateles violae</name>
    <dbReference type="NCBI Taxonomy" id="3058042"/>
    <lineage>
        <taxon>Bacteria</taxon>
        <taxon>Pseudomonadati</taxon>
        <taxon>Pseudomonadota</taxon>
        <taxon>Betaproteobacteria</taxon>
        <taxon>Burkholderiales</taxon>
        <taxon>Sphaerotilaceae</taxon>
        <taxon>Roseateles</taxon>
    </lineage>
</organism>
<reference evidence="3 4" key="1">
    <citation type="submission" date="2023-06" db="EMBL/GenBank/DDBJ databases">
        <title>Pelomonas sp. PFR6 16S ribosomal RNA gene Genome sequencing and assembly.</title>
        <authorList>
            <person name="Woo H."/>
        </authorList>
    </citation>
    <scope>NUCLEOTIDE SEQUENCE [LARGE SCALE GENOMIC DNA]</scope>
    <source>
        <strain evidence="3 4">PFR6</strain>
    </source>
</reference>
<accession>A0ABT8DPL8</accession>
<name>A0ABT8DPL8_9BURK</name>
<evidence type="ECO:0008006" key="5">
    <source>
        <dbReference type="Google" id="ProtNLM"/>
    </source>
</evidence>
<evidence type="ECO:0000313" key="4">
    <source>
        <dbReference type="Proteomes" id="UP001228044"/>
    </source>
</evidence>
<feature type="region of interest" description="Disordered" evidence="1">
    <location>
        <begin position="31"/>
        <end position="80"/>
    </location>
</feature>
<evidence type="ECO:0000313" key="3">
    <source>
        <dbReference type="EMBL" id="MDN3920285.1"/>
    </source>
</evidence>
<keyword evidence="2" id="KW-0732">Signal</keyword>
<feature type="chain" id="PRO_5045094371" description="Protein TonB" evidence="2">
    <location>
        <begin position="33"/>
        <end position="183"/>
    </location>
</feature>
<gene>
    <name evidence="3" type="ORF">QWJ38_08345</name>
</gene>
<dbReference type="Proteomes" id="UP001228044">
    <property type="component" value="Unassembled WGS sequence"/>
</dbReference>